<dbReference type="GO" id="GO:0050684">
    <property type="term" value="P:regulation of mRNA processing"/>
    <property type="evidence" value="ECO:0007669"/>
    <property type="project" value="TreeGrafter"/>
</dbReference>
<gene>
    <name evidence="11" type="ORF">C2S_6346</name>
</gene>
<dbReference type="EC" id="2.7.11.1" evidence="1"/>
<sequence length="456" mass="51575">MRSLAVRHLRTRVSLSSLPSRHLLTFPSGTSLRYTQTTATSSPQVLYLPIEDVESPYGYSPGGYHPIDIGDHLANRYCVVHKLGYGGFSTIWLARDEIASKYVAVKVGIANSDQREVDIIRYLSRQSHGSEHYGKGCILPILDHFCISGPNGTHPCFVTALARCSLRDAQDAADSYMFQLPVARYIAVQMVKAVAYIHSRGLVHGDLHLGNFFLRLPSTLDHLSDKQIYEKFSPPRPELVVRENGQPLPPGVPGHVYWPIWMAEGGNKLTLSESKILLADFGTAFYPHRRPRFGSSTPLDISPPEARFEPITPLSFSADIWSLAHAIWAVMGLKTIFGSFLLSEDDVTQEQVDTLGILPDKWWNKWEARSQWFKEDGSHKKGGCPQRLEGRFESSIQDPRRKCGMEILGEKESHAFKEMIRWMLSYRPGDRPTAEQLLKADWIKYWAIPDFDNIHK</sequence>
<name>A0A9Q9U8W3_FUSFU</name>
<dbReference type="InterPro" id="IPR011009">
    <property type="entry name" value="Kinase-like_dom_sf"/>
</dbReference>
<keyword evidence="3" id="KW-0808">Transferase</keyword>
<keyword evidence="5" id="KW-0418">Kinase</keyword>
<comment type="caution">
    <text evidence="11">The sequence shown here is derived from an EMBL/GenBank/DDBJ whole genome shotgun (WGS) entry which is preliminary data.</text>
</comment>
<evidence type="ECO:0000256" key="1">
    <source>
        <dbReference type="ARBA" id="ARBA00012513"/>
    </source>
</evidence>
<dbReference type="InterPro" id="IPR017441">
    <property type="entry name" value="Protein_kinase_ATP_BS"/>
</dbReference>
<dbReference type="EMBL" id="CABFJX010000168">
    <property type="protein sequence ID" value="VTT66260.1"/>
    <property type="molecule type" value="Genomic_DNA"/>
</dbReference>
<accession>A0A9Q9U8W3</accession>
<feature type="binding site" evidence="9">
    <location>
        <position position="106"/>
    </location>
    <ligand>
        <name>ATP</name>
        <dbReference type="ChEBI" id="CHEBI:30616"/>
    </ligand>
</feature>
<evidence type="ECO:0000256" key="4">
    <source>
        <dbReference type="ARBA" id="ARBA00022741"/>
    </source>
</evidence>
<evidence type="ECO:0000259" key="10">
    <source>
        <dbReference type="PROSITE" id="PS50011"/>
    </source>
</evidence>
<dbReference type="Proteomes" id="UP000760494">
    <property type="component" value="Unassembled WGS sequence"/>
</dbReference>
<dbReference type="PANTHER" id="PTHR47634:SF9">
    <property type="entry name" value="PROTEIN KINASE DOMAIN-CONTAINING PROTEIN-RELATED"/>
    <property type="match status" value="1"/>
</dbReference>
<evidence type="ECO:0000313" key="11">
    <source>
        <dbReference type="EMBL" id="VTT66260.1"/>
    </source>
</evidence>
<evidence type="ECO:0000256" key="3">
    <source>
        <dbReference type="ARBA" id="ARBA00022679"/>
    </source>
</evidence>
<evidence type="ECO:0000256" key="7">
    <source>
        <dbReference type="ARBA" id="ARBA00047899"/>
    </source>
</evidence>
<dbReference type="AlphaFoldDB" id="A0A9Q9U8W3"/>
<evidence type="ECO:0000256" key="5">
    <source>
        <dbReference type="ARBA" id="ARBA00022777"/>
    </source>
</evidence>
<dbReference type="PROSITE" id="PS00107">
    <property type="entry name" value="PROTEIN_KINASE_ATP"/>
    <property type="match status" value="1"/>
</dbReference>
<dbReference type="SUPFAM" id="SSF56112">
    <property type="entry name" value="Protein kinase-like (PK-like)"/>
    <property type="match status" value="1"/>
</dbReference>
<dbReference type="GO" id="GO:0004674">
    <property type="term" value="F:protein serine/threonine kinase activity"/>
    <property type="evidence" value="ECO:0007669"/>
    <property type="project" value="UniProtKB-KW"/>
</dbReference>
<proteinExistence type="predicted"/>
<evidence type="ECO:0000256" key="6">
    <source>
        <dbReference type="ARBA" id="ARBA00022840"/>
    </source>
</evidence>
<feature type="domain" description="Protein kinase" evidence="10">
    <location>
        <begin position="77"/>
        <end position="443"/>
    </location>
</feature>
<dbReference type="InterPro" id="IPR000719">
    <property type="entry name" value="Prot_kinase_dom"/>
</dbReference>
<comment type="catalytic activity">
    <reaction evidence="8">
        <text>L-seryl-[protein] + ATP = O-phospho-L-seryl-[protein] + ADP + H(+)</text>
        <dbReference type="Rhea" id="RHEA:17989"/>
        <dbReference type="Rhea" id="RHEA-COMP:9863"/>
        <dbReference type="Rhea" id="RHEA-COMP:11604"/>
        <dbReference type="ChEBI" id="CHEBI:15378"/>
        <dbReference type="ChEBI" id="CHEBI:29999"/>
        <dbReference type="ChEBI" id="CHEBI:30616"/>
        <dbReference type="ChEBI" id="CHEBI:83421"/>
        <dbReference type="ChEBI" id="CHEBI:456216"/>
        <dbReference type="EC" id="2.7.11.1"/>
    </reaction>
</comment>
<dbReference type="PANTHER" id="PTHR47634">
    <property type="entry name" value="PROTEIN KINASE DOMAIN-CONTAINING PROTEIN-RELATED"/>
    <property type="match status" value="1"/>
</dbReference>
<dbReference type="Gene3D" id="1.10.510.10">
    <property type="entry name" value="Transferase(Phosphotransferase) domain 1"/>
    <property type="match status" value="1"/>
</dbReference>
<dbReference type="Gene3D" id="3.30.200.20">
    <property type="entry name" value="Phosphorylase Kinase, domain 1"/>
    <property type="match status" value="1"/>
</dbReference>
<evidence type="ECO:0000256" key="9">
    <source>
        <dbReference type="PROSITE-ProRule" id="PRU10141"/>
    </source>
</evidence>
<keyword evidence="4 9" id="KW-0547">Nucleotide-binding</keyword>
<organism evidence="11 12">
    <name type="scientific">Fusarium fujikuroi</name>
    <name type="common">Bakanae and foot rot disease fungus</name>
    <name type="synonym">Gibberella fujikuroi</name>
    <dbReference type="NCBI Taxonomy" id="5127"/>
    <lineage>
        <taxon>Eukaryota</taxon>
        <taxon>Fungi</taxon>
        <taxon>Dikarya</taxon>
        <taxon>Ascomycota</taxon>
        <taxon>Pezizomycotina</taxon>
        <taxon>Sordariomycetes</taxon>
        <taxon>Hypocreomycetidae</taxon>
        <taxon>Hypocreales</taxon>
        <taxon>Nectriaceae</taxon>
        <taxon>Fusarium</taxon>
        <taxon>Fusarium fujikuroi species complex</taxon>
    </lineage>
</organism>
<comment type="catalytic activity">
    <reaction evidence="7">
        <text>L-threonyl-[protein] + ATP = O-phospho-L-threonyl-[protein] + ADP + H(+)</text>
        <dbReference type="Rhea" id="RHEA:46608"/>
        <dbReference type="Rhea" id="RHEA-COMP:11060"/>
        <dbReference type="Rhea" id="RHEA-COMP:11605"/>
        <dbReference type="ChEBI" id="CHEBI:15378"/>
        <dbReference type="ChEBI" id="CHEBI:30013"/>
        <dbReference type="ChEBI" id="CHEBI:30616"/>
        <dbReference type="ChEBI" id="CHEBI:61977"/>
        <dbReference type="ChEBI" id="CHEBI:456216"/>
        <dbReference type="EC" id="2.7.11.1"/>
    </reaction>
</comment>
<dbReference type="GO" id="GO:0000245">
    <property type="term" value="P:spliceosomal complex assembly"/>
    <property type="evidence" value="ECO:0007669"/>
    <property type="project" value="TreeGrafter"/>
</dbReference>
<evidence type="ECO:0000256" key="2">
    <source>
        <dbReference type="ARBA" id="ARBA00022527"/>
    </source>
</evidence>
<dbReference type="Pfam" id="PF00069">
    <property type="entry name" value="Pkinase"/>
    <property type="match status" value="1"/>
</dbReference>
<dbReference type="SMART" id="SM00220">
    <property type="entry name" value="S_TKc"/>
    <property type="match status" value="1"/>
</dbReference>
<reference evidence="11" key="1">
    <citation type="submission" date="2019-05" db="EMBL/GenBank/DDBJ databases">
        <authorList>
            <person name="Piombo E."/>
        </authorList>
    </citation>
    <scope>NUCLEOTIDE SEQUENCE</scope>
    <source>
        <strain evidence="11">C2S</strain>
    </source>
</reference>
<evidence type="ECO:0000313" key="12">
    <source>
        <dbReference type="Proteomes" id="UP000760494"/>
    </source>
</evidence>
<protein>
    <recommendedName>
        <fullName evidence="1">non-specific serine/threonine protein kinase</fullName>
        <ecNumber evidence="1">2.7.11.1</ecNumber>
    </recommendedName>
</protein>
<dbReference type="GO" id="GO:0005524">
    <property type="term" value="F:ATP binding"/>
    <property type="evidence" value="ECO:0007669"/>
    <property type="project" value="UniProtKB-UniRule"/>
</dbReference>
<dbReference type="InterPro" id="IPR051334">
    <property type="entry name" value="SRPK"/>
</dbReference>
<evidence type="ECO:0000256" key="8">
    <source>
        <dbReference type="ARBA" id="ARBA00048679"/>
    </source>
</evidence>
<dbReference type="PROSITE" id="PS50011">
    <property type="entry name" value="PROTEIN_KINASE_DOM"/>
    <property type="match status" value="1"/>
</dbReference>
<keyword evidence="2" id="KW-0723">Serine/threonine-protein kinase</keyword>
<keyword evidence="6 9" id="KW-0067">ATP-binding</keyword>